<name>A0A0F8VS30_9ZZZZ</name>
<dbReference type="EMBL" id="LAZR01069739">
    <property type="protein sequence ID" value="KKK47122.1"/>
    <property type="molecule type" value="Genomic_DNA"/>
</dbReference>
<gene>
    <name evidence="1" type="ORF">LCGC14_3158390</name>
</gene>
<evidence type="ECO:0008006" key="2">
    <source>
        <dbReference type="Google" id="ProtNLM"/>
    </source>
</evidence>
<sequence length="85" mass="10103">MNLQYPINAEIDFNMVFGYQLPFARNRIVQEAMKNGSDYIFFIDADMVFPADMLTRLLKHDVPMVNALAFRRIKPHYPCIFKWNE</sequence>
<dbReference type="InterPro" id="IPR029044">
    <property type="entry name" value="Nucleotide-diphossugar_trans"/>
</dbReference>
<feature type="non-terminal residue" evidence="1">
    <location>
        <position position="85"/>
    </location>
</feature>
<accession>A0A0F8VS30</accession>
<evidence type="ECO:0000313" key="1">
    <source>
        <dbReference type="EMBL" id="KKK47122.1"/>
    </source>
</evidence>
<proteinExistence type="predicted"/>
<organism evidence="1">
    <name type="scientific">marine sediment metagenome</name>
    <dbReference type="NCBI Taxonomy" id="412755"/>
    <lineage>
        <taxon>unclassified sequences</taxon>
        <taxon>metagenomes</taxon>
        <taxon>ecological metagenomes</taxon>
    </lineage>
</organism>
<dbReference type="SUPFAM" id="SSF53448">
    <property type="entry name" value="Nucleotide-diphospho-sugar transferases"/>
    <property type="match status" value="1"/>
</dbReference>
<dbReference type="CDD" id="cd00761">
    <property type="entry name" value="Glyco_tranf_GTA_type"/>
    <property type="match status" value="1"/>
</dbReference>
<reference evidence="1" key="1">
    <citation type="journal article" date="2015" name="Nature">
        <title>Complex archaea that bridge the gap between prokaryotes and eukaryotes.</title>
        <authorList>
            <person name="Spang A."/>
            <person name="Saw J.H."/>
            <person name="Jorgensen S.L."/>
            <person name="Zaremba-Niedzwiedzka K."/>
            <person name="Martijn J."/>
            <person name="Lind A.E."/>
            <person name="van Eijk R."/>
            <person name="Schleper C."/>
            <person name="Guy L."/>
            <person name="Ettema T.J."/>
        </authorList>
    </citation>
    <scope>NUCLEOTIDE SEQUENCE</scope>
</reference>
<comment type="caution">
    <text evidence="1">The sequence shown here is derived from an EMBL/GenBank/DDBJ whole genome shotgun (WGS) entry which is preliminary data.</text>
</comment>
<dbReference type="AlphaFoldDB" id="A0A0F8VS30"/>
<protein>
    <recommendedName>
        <fullName evidence="2">Glycosyltransferase 2-like domain-containing protein</fullName>
    </recommendedName>
</protein>
<dbReference type="Gene3D" id="3.90.550.10">
    <property type="entry name" value="Spore Coat Polysaccharide Biosynthesis Protein SpsA, Chain A"/>
    <property type="match status" value="1"/>
</dbReference>